<accession>A0ABV5TEK1</accession>
<reference evidence="1 2" key="1">
    <citation type="submission" date="2024-09" db="EMBL/GenBank/DDBJ databases">
        <authorList>
            <person name="Sun Q."/>
            <person name="Mori K."/>
        </authorList>
    </citation>
    <scope>NUCLEOTIDE SEQUENCE [LARGE SCALE GENOMIC DNA]</scope>
    <source>
        <strain evidence="1 2">JCM 3028</strain>
    </source>
</reference>
<keyword evidence="2" id="KW-1185">Reference proteome</keyword>
<dbReference type="Proteomes" id="UP001589610">
    <property type="component" value="Unassembled WGS sequence"/>
</dbReference>
<evidence type="ECO:0000313" key="2">
    <source>
        <dbReference type="Proteomes" id="UP001589610"/>
    </source>
</evidence>
<name>A0ABV5TEK1_9ACTN</name>
<dbReference type="EMBL" id="JBHMBS010000008">
    <property type="protein sequence ID" value="MFB9677540.1"/>
    <property type="molecule type" value="Genomic_DNA"/>
</dbReference>
<gene>
    <name evidence="1" type="ORF">ACFFRH_18835</name>
</gene>
<dbReference type="RefSeq" id="WP_386158164.1">
    <property type="nucleotide sequence ID" value="NZ_JBHMBS010000008.1"/>
</dbReference>
<proteinExistence type="predicted"/>
<protein>
    <submittedName>
        <fullName evidence="1">Glycine-rich domain-containing protein</fullName>
    </submittedName>
</protein>
<evidence type="ECO:0000313" key="1">
    <source>
        <dbReference type="EMBL" id="MFB9677540.1"/>
    </source>
</evidence>
<organism evidence="1 2">
    <name type="scientific">Streptosporangium vulgare</name>
    <dbReference type="NCBI Taxonomy" id="46190"/>
    <lineage>
        <taxon>Bacteria</taxon>
        <taxon>Bacillati</taxon>
        <taxon>Actinomycetota</taxon>
        <taxon>Actinomycetes</taxon>
        <taxon>Streptosporangiales</taxon>
        <taxon>Streptosporangiaceae</taxon>
        <taxon>Streptosporangium</taxon>
    </lineage>
</organism>
<comment type="caution">
    <text evidence="1">The sequence shown here is derived from an EMBL/GenBank/DDBJ whole genome shotgun (WGS) entry which is preliminary data.</text>
</comment>
<sequence>MAAATTARLTDDDLANPRTLIPEELFGFLIDRIAREEDIPAEEAARIMEQALAFLVACAFNPDARLPLSEQVDIGWHAFLAYTRQYQEFCVKVAGRFIRHAPIDTPEDAIRNPMAAIGATVEAMRAADLPVAPKLWIPASQCSQCYAGCADDPRES</sequence>